<accession>A0A6A4IMV0</accession>
<dbReference type="AlphaFoldDB" id="A0A6A4IMV0"/>
<dbReference type="Pfam" id="PF10255">
    <property type="entry name" value="Paf67"/>
    <property type="match status" value="1"/>
</dbReference>
<keyword evidence="2" id="KW-1185">Reference proteome</keyword>
<organism evidence="1 2">
    <name type="scientific">Gymnopus androsaceus JB14</name>
    <dbReference type="NCBI Taxonomy" id="1447944"/>
    <lineage>
        <taxon>Eukaryota</taxon>
        <taxon>Fungi</taxon>
        <taxon>Dikarya</taxon>
        <taxon>Basidiomycota</taxon>
        <taxon>Agaricomycotina</taxon>
        <taxon>Agaricomycetes</taxon>
        <taxon>Agaricomycetidae</taxon>
        <taxon>Agaricales</taxon>
        <taxon>Marasmiineae</taxon>
        <taxon>Omphalotaceae</taxon>
        <taxon>Gymnopus</taxon>
    </lineage>
</organism>
<dbReference type="GO" id="GO:0003743">
    <property type="term" value="F:translation initiation factor activity"/>
    <property type="evidence" value="ECO:0007669"/>
    <property type="project" value="InterPro"/>
</dbReference>
<gene>
    <name evidence="1" type="ORF">BT96DRAFT_984793</name>
</gene>
<proteinExistence type="predicted"/>
<dbReference type="GO" id="GO:0005852">
    <property type="term" value="C:eukaryotic translation initiation factor 3 complex"/>
    <property type="evidence" value="ECO:0007669"/>
    <property type="project" value="InterPro"/>
</dbReference>
<dbReference type="OrthoDB" id="15082at2759"/>
<evidence type="ECO:0000313" key="2">
    <source>
        <dbReference type="Proteomes" id="UP000799118"/>
    </source>
</evidence>
<evidence type="ECO:0000313" key="1">
    <source>
        <dbReference type="EMBL" id="KAE9409755.1"/>
    </source>
</evidence>
<dbReference type="EMBL" id="ML769387">
    <property type="protein sequence ID" value="KAE9409755.1"/>
    <property type="molecule type" value="Genomic_DNA"/>
</dbReference>
<dbReference type="Proteomes" id="UP000799118">
    <property type="component" value="Unassembled WGS sequence"/>
</dbReference>
<protein>
    <submittedName>
        <fullName evidence="1">Uncharacterized protein</fullName>
    </submittedName>
</protein>
<name>A0A6A4IMV0_9AGAR</name>
<sequence length="322" mass="35618">MQWMRGYTGYERKDQYDQIAETADRMLALYAICHSLVLPGSPFTRLDDTITNTAKERYGEQMGRMSKGGSDTLIGEAQEYATGAQEYTTGAQEYATGAQEYTTKGLRVHWGGKHAFPRISSFQQSLFYSSCLSTLSALGCTVTQEGSRAVYDNKDAAENSPQVQEHLTNLAQIHETGFCPTIESLSVITEGLAELDIEGSSQGVISDNELLWGKDTENHATRHLPHNMDLILPTFHPYDASYFNAAQGANPNQGFPIFIARTWHFTDRKHITIEHPGEGGYGGAETPPFAEINVHFGLIGDSDTAVVRGREVRIIDHGFGWK</sequence>
<reference evidence="1" key="1">
    <citation type="journal article" date="2019" name="Environ. Microbiol.">
        <title>Fungal ecological strategies reflected in gene transcription - a case study of two litter decomposers.</title>
        <authorList>
            <person name="Barbi F."/>
            <person name="Kohler A."/>
            <person name="Barry K."/>
            <person name="Baskaran P."/>
            <person name="Daum C."/>
            <person name="Fauchery L."/>
            <person name="Ihrmark K."/>
            <person name="Kuo A."/>
            <person name="LaButti K."/>
            <person name="Lipzen A."/>
            <person name="Morin E."/>
            <person name="Grigoriev I.V."/>
            <person name="Henrissat B."/>
            <person name="Lindahl B."/>
            <person name="Martin F."/>
        </authorList>
    </citation>
    <scope>NUCLEOTIDE SEQUENCE</scope>
    <source>
        <strain evidence="1">JB14</strain>
    </source>
</reference>
<dbReference type="InterPro" id="IPR019382">
    <property type="entry name" value="eIF3l"/>
</dbReference>